<name>T1IYP1_STRMM</name>
<organism evidence="2 3">
    <name type="scientific">Strigamia maritima</name>
    <name type="common">European centipede</name>
    <name type="synonym">Geophilus maritimus</name>
    <dbReference type="NCBI Taxonomy" id="126957"/>
    <lineage>
        <taxon>Eukaryota</taxon>
        <taxon>Metazoa</taxon>
        <taxon>Ecdysozoa</taxon>
        <taxon>Arthropoda</taxon>
        <taxon>Myriapoda</taxon>
        <taxon>Chilopoda</taxon>
        <taxon>Pleurostigmophora</taxon>
        <taxon>Geophilomorpha</taxon>
        <taxon>Linotaeniidae</taxon>
        <taxon>Strigamia</taxon>
    </lineage>
</organism>
<evidence type="ECO:0000313" key="2">
    <source>
        <dbReference type="EnsemblMetazoa" id="SMAR006356-PA"/>
    </source>
</evidence>
<evidence type="ECO:0000256" key="1">
    <source>
        <dbReference type="SAM" id="Phobius"/>
    </source>
</evidence>
<accession>T1IYP1</accession>
<keyword evidence="3" id="KW-1185">Reference proteome</keyword>
<reference evidence="3" key="1">
    <citation type="submission" date="2011-05" db="EMBL/GenBank/DDBJ databases">
        <authorList>
            <person name="Richards S.R."/>
            <person name="Qu J."/>
            <person name="Jiang H."/>
            <person name="Jhangiani S.N."/>
            <person name="Agravi P."/>
            <person name="Goodspeed R."/>
            <person name="Gross S."/>
            <person name="Mandapat C."/>
            <person name="Jackson L."/>
            <person name="Mathew T."/>
            <person name="Pu L."/>
            <person name="Thornton R."/>
            <person name="Saada N."/>
            <person name="Wilczek-Boney K.B."/>
            <person name="Lee S."/>
            <person name="Kovar C."/>
            <person name="Wu Y."/>
            <person name="Scherer S.E."/>
            <person name="Worley K.C."/>
            <person name="Muzny D.M."/>
            <person name="Gibbs R."/>
        </authorList>
    </citation>
    <scope>NUCLEOTIDE SEQUENCE</scope>
    <source>
        <strain evidence="3">Brora</strain>
    </source>
</reference>
<keyword evidence="1" id="KW-0472">Membrane</keyword>
<reference evidence="2" key="2">
    <citation type="submission" date="2015-02" db="UniProtKB">
        <authorList>
            <consortium name="EnsemblMetazoa"/>
        </authorList>
    </citation>
    <scope>IDENTIFICATION</scope>
</reference>
<dbReference type="Proteomes" id="UP000014500">
    <property type="component" value="Unassembled WGS sequence"/>
</dbReference>
<evidence type="ECO:0000313" key="3">
    <source>
        <dbReference type="Proteomes" id="UP000014500"/>
    </source>
</evidence>
<dbReference type="HOGENOM" id="CLU_2388991_0_0_1"/>
<dbReference type="EMBL" id="JH431693">
    <property type="status" value="NOT_ANNOTATED_CDS"/>
    <property type="molecule type" value="Genomic_DNA"/>
</dbReference>
<feature type="transmembrane region" description="Helical" evidence="1">
    <location>
        <begin position="71"/>
        <end position="93"/>
    </location>
</feature>
<protein>
    <submittedName>
        <fullName evidence="2">Uncharacterized protein</fullName>
    </submittedName>
</protein>
<dbReference type="EnsemblMetazoa" id="SMAR006356-RA">
    <property type="protein sequence ID" value="SMAR006356-PA"/>
    <property type="gene ID" value="SMAR006356"/>
</dbReference>
<keyword evidence="1" id="KW-1133">Transmembrane helix</keyword>
<proteinExistence type="predicted"/>
<sequence length="94" mass="10697">MFQITIARCHLKIGIGRETNQYQNTIAAKCMQIHQNHSVGLIACPNGFEYETIKSEIYPSNEFNLVCDREYLFRLSLTLPYVGVMIGGMILVII</sequence>
<keyword evidence="1" id="KW-0812">Transmembrane</keyword>
<dbReference type="AlphaFoldDB" id="T1IYP1"/>